<accession>A0A4U8V1D3</accession>
<proteinExistence type="predicted"/>
<evidence type="ECO:0000313" key="2">
    <source>
        <dbReference type="EMBL" id="TMS39710.1"/>
    </source>
</evidence>
<comment type="caution">
    <text evidence="2">The sequence shown here is derived from an EMBL/GenBank/DDBJ whole genome shotgun (WGS) entry which is preliminary data.</text>
</comment>
<reference evidence="2" key="2">
    <citation type="journal article" date="2015" name="Genome Biol.">
        <title>Comparative genomics of Steinernema reveals deeply conserved gene regulatory networks.</title>
        <authorList>
            <person name="Dillman A.R."/>
            <person name="Macchietto M."/>
            <person name="Porter C.F."/>
            <person name="Rogers A."/>
            <person name="Williams B."/>
            <person name="Antoshechkin I."/>
            <person name="Lee M.M."/>
            <person name="Goodwin Z."/>
            <person name="Lu X."/>
            <person name="Lewis E.E."/>
            <person name="Goodrich-Blair H."/>
            <person name="Stock S.P."/>
            <person name="Adams B.J."/>
            <person name="Sternberg P.W."/>
            <person name="Mortazavi A."/>
        </authorList>
    </citation>
    <scope>NUCLEOTIDE SEQUENCE [LARGE SCALE GENOMIC DNA]</scope>
    <source>
        <strain evidence="2">ALL</strain>
    </source>
</reference>
<name>A0A4U8V1D3_STECR</name>
<dbReference type="AlphaFoldDB" id="A0A4U8V1D3"/>
<dbReference type="EMBL" id="AZBU02000001">
    <property type="protein sequence ID" value="TMS39710.1"/>
    <property type="molecule type" value="Genomic_DNA"/>
</dbReference>
<reference evidence="2" key="1">
    <citation type="submission" date="2013-11" db="EMBL/GenBank/DDBJ databases">
        <authorList>
            <person name="Sternberg P."/>
            <person name="Dillman A."/>
            <person name="Macchietto M."/>
        </authorList>
    </citation>
    <scope>NUCLEOTIDE SEQUENCE</scope>
    <source>
        <strain evidence="2">ALL</strain>
    </source>
</reference>
<evidence type="ECO:0000256" key="1">
    <source>
        <dbReference type="SAM" id="MobiDB-lite"/>
    </source>
</evidence>
<feature type="region of interest" description="Disordered" evidence="1">
    <location>
        <begin position="53"/>
        <end position="88"/>
    </location>
</feature>
<reference evidence="2" key="3">
    <citation type="journal article" date="2019" name="G3 (Bethesda)">
        <title>Hybrid Assembly of the Genome of the Entomopathogenic Nematode Steinernema carpocapsae Identifies the X-Chromosome.</title>
        <authorList>
            <person name="Serra L."/>
            <person name="Macchietto M."/>
            <person name="Macias-Munoz A."/>
            <person name="McGill C.J."/>
            <person name="Rodriguez I.M."/>
            <person name="Rodriguez B."/>
            <person name="Murad R."/>
            <person name="Mortazavi A."/>
        </authorList>
    </citation>
    <scope>NUCLEOTIDE SEQUENCE [LARGE SCALE GENOMIC DNA]</scope>
    <source>
        <strain evidence="2">ALL</strain>
    </source>
</reference>
<organism evidence="2">
    <name type="scientific">Steinernema carpocapsae</name>
    <name type="common">Entomopathogenic nematode</name>
    <dbReference type="NCBI Taxonomy" id="34508"/>
    <lineage>
        <taxon>Eukaryota</taxon>
        <taxon>Metazoa</taxon>
        <taxon>Ecdysozoa</taxon>
        <taxon>Nematoda</taxon>
        <taxon>Chromadorea</taxon>
        <taxon>Rhabditida</taxon>
        <taxon>Tylenchina</taxon>
        <taxon>Panagrolaimomorpha</taxon>
        <taxon>Strongyloidoidea</taxon>
        <taxon>Steinernematidae</taxon>
        <taxon>Steinernema</taxon>
    </lineage>
</organism>
<gene>
    <name evidence="2" type="ORF">L596_006193</name>
</gene>
<protein>
    <submittedName>
        <fullName evidence="2">Uncharacterized protein</fullName>
    </submittedName>
</protein>
<sequence>MKLYIKKHIFTRKHGFVTTFFAFFDGQMRSFLRVRRTTANLFCLKSECEMAQTKSQTTKHKEKRQTTARKEKKEAQAAATVSSGHKNVVQKSREARVLCNHTMERTIVNVIDAVPSATVSDRAECTNCLL</sequence>
<feature type="compositionally biased region" description="Basic and acidic residues" evidence="1">
    <location>
        <begin position="64"/>
        <end position="75"/>
    </location>
</feature>